<evidence type="ECO:0000256" key="1">
    <source>
        <dbReference type="SAM" id="MobiDB-lite"/>
    </source>
</evidence>
<name>A0AA40A5M0_9PEZI</name>
<feature type="compositionally biased region" description="Basic residues" evidence="1">
    <location>
        <begin position="135"/>
        <end position="147"/>
    </location>
</feature>
<organism evidence="2 3">
    <name type="scientific">Lasiosphaeria miniovina</name>
    <dbReference type="NCBI Taxonomy" id="1954250"/>
    <lineage>
        <taxon>Eukaryota</taxon>
        <taxon>Fungi</taxon>
        <taxon>Dikarya</taxon>
        <taxon>Ascomycota</taxon>
        <taxon>Pezizomycotina</taxon>
        <taxon>Sordariomycetes</taxon>
        <taxon>Sordariomycetidae</taxon>
        <taxon>Sordariales</taxon>
        <taxon>Lasiosphaeriaceae</taxon>
        <taxon>Lasiosphaeria</taxon>
    </lineage>
</organism>
<comment type="caution">
    <text evidence="2">The sequence shown here is derived from an EMBL/GenBank/DDBJ whole genome shotgun (WGS) entry which is preliminary data.</text>
</comment>
<gene>
    <name evidence="2" type="ORF">B0T26DRAFT_418142</name>
</gene>
<proteinExistence type="predicted"/>
<feature type="region of interest" description="Disordered" evidence="1">
    <location>
        <begin position="232"/>
        <end position="263"/>
    </location>
</feature>
<evidence type="ECO:0000313" key="3">
    <source>
        <dbReference type="Proteomes" id="UP001172101"/>
    </source>
</evidence>
<keyword evidence="3" id="KW-1185">Reference proteome</keyword>
<sequence>MLPGKLYCLPHILLNKCRLQPLIRPSVVKGARQLKYYPTRFNQRLVDFPTDPAKRQGCELRAESGSCRRLLAYLGNPSQLGARHIVRSAVSCHVEKKETTSHPNSIRNKTIGSTVPHARLTAQPVFRTVHMNSRRMHRTSTLRHARPGRSQFHRVPADAPMACERHVPTSMLDETHETDDGCKCPLATCQRLGRQLQRKHFVTAPSHSLETVREAWNTGAASKVFAPHRTPSGLQLIHAPPEQARATKGRENDETEIETTLLT</sequence>
<protein>
    <submittedName>
        <fullName evidence="2">Uncharacterized protein</fullName>
    </submittedName>
</protein>
<dbReference type="Proteomes" id="UP001172101">
    <property type="component" value="Unassembled WGS sequence"/>
</dbReference>
<dbReference type="RefSeq" id="XP_060292996.1">
    <property type="nucleotide sequence ID" value="XM_060434896.1"/>
</dbReference>
<dbReference type="GeneID" id="85318166"/>
<accession>A0AA40A5M0</accession>
<feature type="region of interest" description="Disordered" evidence="1">
    <location>
        <begin position="135"/>
        <end position="155"/>
    </location>
</feature>
<evidence type="ECO:0000313" key="2">
    <source>
        <dbReference type="EMBL" id="KAK0709692.1"/>
    </source>
</evidence>
<dbReference type="AlphaFoldDB" id="A0AA40A5M0"/>
<reference evidence="2" key="1">
    <citation type="submission" date="2023-06" db="EMBL/GenBank/DDBJ databases">
        <title>Genome-scale phylogeny and comparative genomics of the fungal order Sordariales.</title>
        <authorList>
            <consortium name="Lawrence Berkeley National Laboratory"/>
            <person name="Hensen N."/>
            <person name="Bonometti L."/>
            <person name="Westerberg I."/>
            <person name="Brannstrom I.O."/>
            <person name="Guillou S."/>
            <person name="Cros-Aarteil S."/>
            <person name="Calhoun S."/>
            <person name="Haridas S."/>
            <person name="Kuo A."/>
            <person name="Mondo S."/>
            <person name="Pangilinan J."/>
            <person name="Riley R."/>
            <person name="LaButti K."/>
            <person name="Andreopoulos B."/>
            <person name="Lipzen A."/>
            <person name="Chen C."/>
            <person name="Yanf M."/>
            <person name="Daum C."/>
            <person name="Ng V."/>
            <person name="Clum A."/>
            <person name="Steindorff A."/>
            <person name="Ohm R."/>
            <person name="Martin F."/>
            <person name="Silar P."/>
            <person name="Natvig D."/>
            <person name="Lalanne C."/>
            <person name="Gautier V."/>
            <person name="Ament-velasquez S.L."/>
            <person name="Kruys A."/>
            <person name="Hutchinson M.I."/>
            <person name="Powell A.J."/>
            <person name="Barry K."/>
            <person name="Miller A.N."/>
            <person name="Grigoriev I.V."/>
            <person name="Debuchy R."/>
            <person name="Gladieux P."/>
            <person name="Thoren M.H."/>
            <person name="Johannesson H."/>
        </authorList>
    </citation>
    <scope>NUCLEOTIDE SEQUENCE</scope>
    <source>
        <strain evidence="2">SMH2392-1A</strain>
    </source>
</reference>
<dbReference type="EMBL" id="JAUIRO010000006">
    <property type="protein sequence ID" value="KAK0709692.1"/>
    <property type="molecule type" value="Genomic_DNA"/>
</dbReference>